<dbReference type="AlphaFoldDB" id="A0A445MQM9"/>
<gene>
    <name evidence="1" type="ORF">PITCH_A1010021</name>
</gene>
<organism evidence="1">
    <name type="scientific">uncultured Desulfobacterium sp</name>
    <dbReference type="NCBI Taxonomy" id="201089"/>
    <lineage>
        <taxon>Bacteria</taxon>
        <taxon>Pseudomonadati</taxon>
        <taxon>Thermodesulfobacteriota</taxon>
        <taxon>Desulfobacteria</taxon>
        <taxon>Desulfobacterales</taxon>
        <taxon>Desulfobacteriaceae</taxon>
        <taxon>Desulfobacterium</taxon>
        <taxon>environmental samples</taxon>
    </lineage>
</organism>
<evidence type="ECO:0000313" key="1">
    <source>
        <dbReference type="EMBL" id="SPD71751.1"/>
    </source>
</evidence>
<sequence>MGEKVIRGDEVYVVDMMGANHVLNFVKEFYRADGCAQAMMGYLMILTE</sequence>
<name>A0A445MQM9_9BACT</name>
<protein>
    <submittedName>
        <fullName evidence="1">Uncharacterized protein</fullName>
    </submittedName>
</protein>
<reference evidence="1" key="1">
    <citation type="submission" date="2018-01" db="EMBL/GenBank/DDBJ databases">
        <authorList>
            <person name="Regsiter A."/>
            <person name="William W."/>
        </authorList>
    </citation>
    <scope>NUCLEOTIDE SEQUENCE</scope>
    <source>
        <strain evidence="1">TRIP AH-1</strain>
    </source>
</reference>
<accession>A0A445MQM9</accession>
<proteinExistence type="predicted"/>
<dbReference type="EMBL" id="OJIN01000004">
    <property type="protein sequence ID" value="SPD71751.1"/>
    <property type="molecule type" value="Genomic_DNA"/>
</dbReference>